<proteinExistence type="predicted"/>
<dbReference type="EMBL" id="JADOXO010000173">
    <property type="protein sequence ID" value="KAF9810459.1"/>
    <property type="molecule type" value="Genomic_DNA"/>
</dbReference>
<reference evidence="1" key="1">
    <citation type="submission" date="2020-11" db="EMBL/GenBank/DDBJ databases">
        <authorList>
            <person name="Koelle M."/>
            <person name="Horta M.A.C."/>
            <person name="Nowrousian M."/>
            <person name="Ohm R.A."/>
            <person name="Benz P."/>
            <person name="Pilgard A."/>
        </authorList>
    </citation>
    <scope>NUCLEOTIDE SEQUENCE</scope>
    <source>
        <strain evidence="1">FPRL280</strain>
    </source>
</reference>
<dbReference type="Proteomes" id="UP000639403">
    <property type="component" value="Unassembled WGS sequence"/>
</dbReference>
<dbReference type="AlphaFoldDB" id="A0A8H7NZB4"/>
<evidence type="ECO:0000313" key="2">
    <source>
        <dbReference type="Proteomes" id="UP000639403"/>
    </source>
</evidence>
<accession>A0A8H7NZB4</accession>
<organism evidence="1 2">
    <name type="scientific">Rhodonia placenta</name>
    <dbReference type="NCBI Taxonomy" id="104341"/>
    <lineage>
        <taxon>Eukaryota</taxon>
        <taxon>Fungi</taxon>
        <taxon>Dikarya</taxon>
        <taxon>Basidiomycota</taxon>
        <taxon>Agaricomycotina</taxon>
        <taxon>Agaricomycetes</taxon>
        <taxon>Polyporales</taxon>
        <taxon>Adustoporiaceae</taxon>
        <taxon>Rhodonia</taxon>
    </lineage>
</organism>
<evidence type="ECO:0000313" key="1">
    <source>
        <dbReference type="EMBL" id="KAF9810459.1"/>
    </source>
</evidence>
<gene>
    <name evidence="1" type="ORF">IEO21_06929</name>
</gene>
<name>A0A8H7NZB4_9APHY</name>
<sequence>MTLMRLDMITYSNTALKMNISGRNMRRQCNRGRDNSARRTRIVV</sequence>
<protein>
    <submittedName>
        <fullName evidence="1">Uncharacterized protein</fullName>
    </submittedName>
</protein>
<comment type="caution">
    <text evidence="1">The sequence shown here is derived from an EMBL/GenBank/DDBJ whole genome shotgun (WGS) entry which is preliminary data.</text>
</comment>
<reference evidence="1" key="2">
    <citation type="journal article" name="Front. Microbiol.">
        <title>Degradative Capacity of Two Strains of Rhodonia placenta: From Phenotype to Genotype.</title>
        <authorList>
            <person name="Kolle M."/>
            <person name="Horta M.A.C."/>
            <person name="Nowrousian M."/>
            <person name="Ohm R.A."/>
            <person name="Benz J.P."/>
            <person name="Pilgard A."/>
        </authorList>
    </citation>
    <scope>NUCLEOTIDE SEQUENCE</scope>
    <source>
        <strain evidence="1">FPRL280</strain>
    </source>
</reference>